<keyword evidence="11" id="KW-1185">Reference proteome</keyword>
<dbReference type="InterPro" id="IPR023209">
    <property type="entry name" value="DAO"/>
</dbReference>
<dbReference type="PANTHER" id="PTHR11530:SF11">
    <property type="entry name" value="D-ASPARTATE OXIDASE"/>
    <property type="match status" value="1"/>
</dbReference>
<organism evidence="10 11">
    <name type="scientific">Bacterioplanoides pacificum</name>
    <dbReference type="NCBI Taxonomy" id="1171596"/>
    <lineage>
        <taxon>Bacteria</taxon>
        <taxon>Pseudomonadati</taxon>
        <taxon>Pseudomonadota</taxon>
        <taxon>Gammaproteobacteria</taxon>
        <taxon>Oceanospirillales</taxon>
        <taxon>Oceanospirillaceae</taxon>
        <taxon>Bacterioplanoides</taxon>
    </lineage>
</organism>
<evidence type="ECO:0000313" key="11">
    <source>
        <dbReference type="Proteomes" id="UP001595722"/>
    </source>
</evidence>
<accession>A0ABV7VU39</accession>
<protein>
    <recommendedName>
        <fullName evidence="7">D-amino-acid oxidase</fullName>
        <ecNumber evidence="6">1.4.3.3</ecNumber>
    </recommendedName>
</protein>
<reference evidence="11" key="1">
    <citation type="journal article" date="2019" name="Int. J. Syst. Evol. Microbiol.">
        <title>The Global Catalogue of Microorganisms (GCM) 10K type strain sequencing project: providing services to taxonomists for standard genome sequencing and annotation.</title>
        <authorList>
            <consortium name="The Broad Institute Genomics Platform"/>
            <consortium name="The Broad Institute Genome Sequencing Center for Infectious Disease"/>
            <person name="Wu L."/>
            <person name="Ma J."/>
        </authorList>
    </citation>
    <scope>NUCLEOTIDE SEQUENCE [LARGE SCALE GENOMIC DNA]</scope>
    <source>
        <strain evidence="11">KCTC 42424</strain>
    </source>
</reference>
<dbReference type="Gene3D" id="3.30.9.10">
    <property type="entry name" value="D-Amino Acid Oxidase, subunit A, domain 2"/>
    <property type="match status" value="1"/>
</dbReference>
<evidence type="ECO:0000256" key="1">
    <source>
        <dbReference type="ARBA" id="ARBA00001974"/>
    </source>
</evidence>
<comment type="cofactor">
    <cofactor evidence="1">
        <name>FAD</name>
        <dbReference type="ChEBI" id="CHEBI:57692"/>
    </cofactor>
</comment>
<comment type="catalytic activity">
    <reaction evidence="8">
        <text>a D-alpha-amino acid + O2 + H2O = a 2-oxocarboxylate + H2O2 + NH4(+)</text>
        <dbReference type="Rhea" id="RHEA:21816"/>
        <dbReference type="ChEBI" id="CHEBI:15377"/>
        <dbReference type="ChEBI" id="CHEBI:15379"/>
        <dbReference type="ChEBI" id="CHEBI:16240"/>
        <dbReference type="ChEBI" id="CHEBI:28938"/>
        <dbReference type="ChEBI" id="CHEBI:35179"/>
        <dbReference type="ChEBI" id="CHEBI:59871"/>
        <dbReference type="EC" id="1.4.3.3"/>
    </reaction>
    <physiologicalReaction direction="left-to-right" evidence="8">
        <dbReference type="Rhea" id="RHEA:21817"/>
    </physiologicalReaction>
</comment>
<keyword evidence="3" id="KW-0285">Flavoprotein</keyword>
<evidence type="ECO:0000259" key="9">
    <source>
        <dbReference type="Pfam" id="PF01266"/>
    </source>
</evidence>
<evidence type="ECO:0000256" key="4">
    <source>
        <dbReference type="ARBA" id="ARBA00022827"/>
    </source>
</evidence>
<evidence type="ECO:0000256" key="2">
    <source>
        <dbReference type="ARBA" id="ARBA00006730"/>
    </source>
</evidence>
<evidence type="ECO:0000256" key="5">
    <source>
        <dbReference type="ARBA" id="ARBA00023002"/>
    </source>
</evidence>
<dbReference type="Pfam" id="PF01266">
    <property type="entry name" value="DAO"/>
    <property type="match status" value="1"/>
</dbReference>
<keyword evidence="4" id="KW-0274">FAD</keyword>
<evidence type="ECO:0000256" key="6">
    <source>
        <dbReference type="ARBA" id="ARBA00039101"/>
    </source>
</evidence>
<sequence>MAGLDYQPLVIVGAGLLGRLIAWRLARQHPQRAGQIRVLEKSAPAQLECAANTAAAMVAPYAERHVCDASLFELGKRSLTLWPQLLTQLQQDSGVAVDYGSQGSLVVAHQADLGELQQFEQEMSQYGLFTPECVRKLNRQQVQELEPGLNRGFSGGFYLPQEMHLDNRALLPLLQQQAQQLGVQFEFNCDVSDDELTAISEQAIVLDCRGVGAKSALTASQPLRGVRGEVCWIESAEVFISRPVRLLHPRYHLYLVPKGQTPQGAYRYILGATEIESEDKSPLSVRSALEMLSALYCLSPALAEARIIETDVNLRPAFNDHKPRVIYSNANLIRLNGLFRHGFLLAPGFLQQFESQLITSHGLSLGLGGGIKTSEGASM</sequence>
<dbReference type="InterPro" id="IPR036188">
    <property type="entry name" value="FAD/NAD-bd_sf"/>
</dbReference>
<evidence type="ECO:0000256" key="7">
    <source>
        <dbReference type="ARBA" id="ARBA00039751"/>
    </source>
</evidence>
<evidence type="ECO:0000313" key="10">
    <source>
        <dbReference type="EMBL" id="MFC3680994.1"/>
    </source>
</evidence>
<comment type="caution">
    <text evidence="10">The sequence shown here is derived from an EMBL/GenBank/DDBJ whole genome shotgun (WGS) entry which is preliminary data.</text>
</comment>
<dbReference type="SUPFAM" id="SSF54373">
    <property type="entry name" value="FAD-linked reductases, C-terminal domain"/>
    <property type="match status" value="1"/>
</dbReference>
<dbReference type="Proteomes" id="UP001595722">
    <property type="component" value="Unassembled WGS sequence"/>
</dbReference>
<dbReference type="PANTHER" id="PTHR11530">
    <property type="entry name" value="D-AMINO ACID OXIDASE"/>
    <property type="match status" value="1"/>
</dbReference>
<evidence type="ECO:0000256" key="3">
    <source>
        <dbReference type="ARBA" id="ARBA00022630"/>
    </source>
</evidence>
<feature type="domain" description="FAD dependent oxidoreductase" evidence="9">
    <location>
        <begin position="9"/>
        <end position="348"/>
    </location>
</feature>
<dbReference type="RefSeq" id="WP_376867122.1">
    <property type="nucleotide sequence ID" value="NZ_JBHRYB010000013.1"/>
</dbReference>
<dbReference type="EC" id="1.4.3.3" evidence="6"/>
<dbReference type="InterPro" id="IPR006076">
    <property type="entry name" value="FAD-dep_OxRdtase"/>
</dbReference>
<keyword evidence="5" id="KW-0560">Oxidoreductase</keyword>
<comment type="similarity">
    <text evidence="2">Belongs to the DAMOX/DASOX family.</text>
</comment>
<evidence type="ECO:0000256" key="8">
    <source>
        <dbReference type="ARBA" id="ARBA00049547"/>
    </source>
</evidence>
<dbReference type="SUPFAM" id="SSF51905">
    <property type="entry name" value="FAD/NAD(P)-binding domain"/>
    <property type="match status" value="1"/>
</dbReference>
<dbReference type="Gene3D" id="3.50.50.60">
    <property type="entry name" value="FAD/NAD(P)-binding domain"/>
    <property type="match status" value="1"/>
</dbReference>
<name>A0ABV7VU39_9GAMM</name>
<gene>
    <name evidence="10" type="ORF">ACFOMG_12880</name>
</gene>
<proteinExistence type="inferred from homology"/>
<dbReference type="EMBL" id="JBHRYB010000013">
    <property type="protein sequence ID" value="MFC3680994.1"/>
    <property type="molecule type" value="Genomic_DNA"/>
</dbReference>